<reference evidence="20" key="2">
    <citation type="journal article" date="2019" name="Int. J. Syst. Evol. Microbiol.">
        <title>The Global Catalogue of Microorganisms (GCM) 10K type strain sequencing project: providing services to taxonomists for standard genome sequencing and annotation.</title>
        <authorList>
            <consortium name="The Broad Institute Genomics Platform"/>
            <consortium name="The Broad Institute Genome Sequencing Center for Infectious Disease"/>
            <person name="Wu L."/>
            <person name="Ma J."/>
        </authorList>
    </citation>
    <scope>NUCLEOTIDE SEQUENCE [LARGE SCALE GENOMIC DNA]</scope>
    <source>
        <strain evidence="20">NBRC 105830</strain>
    </source>
</reference>
<evidence type="ECO:0000313" key="19">
    <source>
        <dbReference type="EMBL" id="GMA22127.1"/>
    </source>
</evidence>
<evidence type="ECO:0000256" key="7">
    <source>
        <dbReference type="ARBA" id="ARBA00023098"/>
    </source>
</evidence>
<comment type="pathway">
    <text evidence="12">Steroid metabolism; cholesterol degradation.</text>
</comment>
<evidence type="ECO:0000256" key="6">
    <source>
        <dbReference type="ARBA" id="ARBA00023002"/>
    </source>
</evidence>
<comment type="cofactor">
    <cofactor evidence="1">
        <name>FAD</name>
        <dbReference type="ChEBI" id="CHEBI:57692"/>
    </cofactor>
</comment>
<evidence type="ECO:0000256" key="15">
    <source>
        <dbReference type="ARBA" id="ARBA00049778"/>
    </source>
</evidence>
<dbReference type="InterPro" id="IPR052542">
    <property type="entry name" value="Cholesterol_Oxidase"/>
</dbReference>
<gene>
    <name evidence="18" type="ORF">GCM10025862_33980</name>
    <name evidence="19" type="ORF">GCM10025862_41500</name>
</gene>
<evidence type="ECO:0000256" key="12">
    <source>
        <dbReference type="ARBA" id="ARBA00049645"/>
    </source>
</evidence>
<name>A0ABQ6HVX7_9MICO</name>
<evidence type="ECO:0000256" key="3">
    <source>
        <dbReference type="ARBA" id="ARBA00022548"/>
    </source>
</evidence>
<evidence type="ECO:0000313" key="18">
    <source>
        <dbReference type="EMBL" id="GMA21377.1"/>
    </source>
</evidence>
<evidence type="ECO:0000256" key="9">
    <source>
        <dbReference type="ARBA" id="ARBA00023221"/>
    </source>
</evidence>
<dbReference type="RefSeq" id="WP_338155596.1">
    <property type="nucleotide sequence ID" value="NZ_BSUJ01000001.1"/>
</dbReference>
<keyword evidence="7" id="KW-0443">Lipid metabolism</keyword>
<feature type="compositionally biased region" description="Low complexity" evidence="16">
    <location>
        <begin position="72"/>
        <end position="92"/>
    </location>
</feature>
<dbReference type="PANTHER" id="PTHR47470">
    <property type="entry name" value="CHOLESTEROL OXIDASE"/>
    <property type="match status" value="1"/>
</dbReference>
<keyword evidence="5" id="KW-0274">FAD</keyword>
<dbReference type="Pfam" id="PF05199">
    <property type="entry name" value="GMC_oxred_C"/>
    <property type="match status" value="1"/>
</dbReference>
<evidence type="ECO:0000313" key="20">
    <source>
        <dbReference type="Proteomes" id="UP001157109"/>
    </source>
</evidence>
<reference evidence="19" key="3">
    <citation type="submission" date="2023-02" db="EMBL/GenBank/DDBJ databases">
        <authorList>
            <person name="Sun Q."/>
            <person name="Mori K."/>
        </authorList>
    </citation>
    <scope>NUCLEOTIDE SEQUENCE</scope>
    <source>
        <strain evidence="19">NBRC 105830</strain>
    </source>
</reference>
<keyword evidence="9" id="KW-0753">Steroid metabolism</keyword>
<organism evidence="19 20">
    <name type="scientific">Arsenicicoccus piscis</name>
    <dbReference type="NCBI Taxonomy" id="673954"/>
    <lineage>
        <taxon>Bacteria</taxon>
        <taxon>Bacillati</taxon>
        <taxon>Actinomycetota</taxon>
        <taxon>Actinomycetes</taxon>
        <taxon>Micrococcales</taxon>
        <taxon>Intrasporangiaceae</taxon>
        <taxon>Arsenicicoccus</taxon>
    </lineage>
</organism>
<feature type="domain" description="Glucose-methanol-choline oxidoreductase C-terminal" evidence="17">
    <location>
        <begin position="2"/>
        <end position="47"/>
    </location>
</feature>
<reference evidence="19" key="1">
    <citation type="journal article" date="2014" name="Int. J. Syst. Evol. Microbiol.">
        <title>Complete genome of a new Firmicutes species belonging to the dominant human colonic microbiota ('Ruminococcus bicirculans') reveals two chromosomes and a selective capacity to utilize plant glucans.</title>
        <authorList>
            <consortium name="NISC Comparative Sequencing Program"/>
            <person name="Wegmann U."/>
            <person name="Louis P."/>
            <person name="Goesmann A."/>
            <person name="Henrissat B."/>
            <person name="Duncan S.H."/>
            <person name="Flint H.J."/>
        </authorList>
    </citation>
    <scope>NUCLEOTIDE SEQUENCE</scope>
    <source>
        <strain evidence="19">NBRC 105830</strain>
    </source>
</reference>
<sequence length="101" mass="10447">MIGDSPETGVVDPYHRVHGHPGLHVVDGSTISANLGVNPSLTITAQAERAMSMWPNAGDPDPRPTPGSGYQPVEPVAPRRAAVPAHAPAALRLEAPASPHP</sequence>
<dbReference type="Proteomes" id="UP001157109">
    <property type="component" value="Unassembled WGS sequence"/>
</dbReference>
<evidence type="ECO:0000256" key="13">
    <source>
        <dbReference type="ARBA" id="ARBA00049723"/>
    </source>
</evidence>
<proteinExistence type="inferred from homology"/>
<dbReference type="EMBL" id="BSUJ01000001">
    <property type="protein sequence ID" value="GMA21377.1"/>
    <property type="molecule type" value="Genomic_DNA"/>
</dbReference>
<accession>A0ABQ6HVX7</accession>
<comment type="caution">
    <text evidence="19">The sequence shown here is derived from an EMBL/GenBank/DDBJ whole genome shotgun (WGS) entry which is preliminary data.</text>
</comment>
<dbReference type="Gene3D" id="3.50.50.60">
    <property type="entry name" value="FAD/NAD(P)-binding domain"/>
    <property type="match status" value="1"/>
</dbReference>
<keyword evidence="4" id="KW-0285">Flavoprotein</keyword>
<comment type="similarity">
    <text evidence="2">Belongs to the GMC oxidoreductase family.</text>
</comment>
<keyword evidence="6" id="KW-0560">Oxidoreductase</keyword>
<dbReference type="EMBL" id="BSUJ01000005">
    <property type="protein sequence ID" value="GMA22127.1"/>
    <property type="molecule type" value="Genomic_DNA"/>
</dbReference>
<evidence type="ECO:0000256" key="5">
    <source>
        <dbReference type="ARBA" id="ARBA00022827"/>
    </source>
</evidence>
<evidence type="ECO:0000256" key="14">
    <source>
        <dbReference type="ARBA" id="ARBA00049744"/>
    </source>
</evidence>
<keyword evidence="10" id="KW-0413">Isomerase</keyword>
<evidence type="ECO:0000256" key="16">
    <source>
        <dbReference type="SAM" id="MobiDB-lite"/>
    </source>
</evidence>
<dbReference type="InterPro" id="IPR036188">
    <property type="entry name" value="FAD/NAD-bd_sf"/>
</dbReference>
<evidence type="ECO:0000256" key="4">
    <source>
        <dbReference type="ARBA" id="ARBA00022630"/>
    </source>
</evidence>
<keyword evidence="8" id="KW-1207">Sterol metabolism</keyword>
<dbReference type="PANTHER" id="PTHR47470:SF1">
    <property type="entry name" value="FAD-DEPENDENT OXIDOREDUCTASE 2 FAD BINDING DOMAIN-CONTAINING PROTEIN"/>
    <property type="match status" value="1"/>
</dbReference>
<dbReference type="EC" id="5.3.3.1" evidence="11"/>
<evidence type="ECO:0000256" key="8">
    <source>
        <dbReference type="ARBA" id="ARBA00023166"/>
    </source>
</evidence>
<evidence type="ECO:0000256" key="1">
    <source>
        <dbReference type="ARBA" id="ARBA00001974"/>
    </source>
</evidence>
<evidence type="ECO:0000256" key="11">
    <source>
        <dbReference type="ARBA" id="ARBA00038856"/>
    </source>
</evidence>
<dbReference type="SUPFAM" id="SSF51905">
    <property type="entry name" value="FAD/NAD(P)-binding domain"/>
    <property type="match status" value="1"/>
</dbReference>
<keyword evidence="3" id="KW-0153">Cholesterol metabolism</keyword>
<dbReference type="EC" id="1.1.3.6" evidence="13"/>
<evidence type="ECO:0000256" key="10">
    <source>
        <dbReference type="ARBA" id="ARBA00023235"/>
    </source>
</evidence>
<protein>
    <recommendedName>
        <fullName evidence="14">Cholesterol oxidase</fullName>
        <ecNumber evidence="13">1.1.3.6</ecNumber>
        <ecNumber evidence="11">5.3.3.1</ecNumber>
    </recommendedName>
    <alternativeName>
        <fullName evidence="15">Cholesterol isomerase</fullName>
    </alternativeName>
</protein>
<keyword evidence="20" id="KW-1185">Reference proteome</keyword>
<evidence type="ECO:0000259" key="17">
    <source>
        <dbReference type="Pfam" id="PF05199"/>
    </source>
</evidence>
<dbReference type="InterPro" id="IPR007867">
    <property type="entry name" value="GMC_OxRtase_C"/>
</dbReference>
<evidence type="ECO:0000256" key="2">
    <source>
        <dbReference type="ARBA" id="ARBA00010790"/>
    </source>
</evidence>
<feature type="region of interest" description="Disordered" evidence="16">
    <location>
        <begin position="53"/>
        <end position="101"/>
    </location>
</feature>